<dbReference type="PANTHER" id="PTHR31210:SF68">
    <property type="entry name" value="OS06G0727800 PROTEIN"/>
    <property type="match status" value="1"/>
</dbReference>
<reference evidence="1" key="1">
    <citation type="submission" date="2020-06" db="EMBL/GenBank/DDBJ databases">
        <authorList>
            <person name="Li T."/>
            <person name="Hu X."/>
            <person name="Zhang T."/>
            <person name="Song X."/>
            <person name="Zhang H."/>
            <person name="Dai N."/>
            <person name="Sheng W."/>
            <person name="Hou X."/>
            <person name="Wei L."/>
        </authorList>
    </citation>
    <scope>NUCLEOTIDE SEQUENCE</scope>
    <source>
        <strain evidence="1">G02</strain>
        <tissue evidence="1">Leaf</tissue>
    </source>
</reference>
<sequence>MDSDMVYRKSNGGRRSDIPDIPINKGTETLILTYNMDVVVFVACPVIGNKSTAISTDDIRNISTKNQVVKDVTKIWVPSNPRGAERLPPAIVASESDLYLRRLWGVPSEDLANKAKYLVTFTVGYDQRNNIDAAVKKASMPANSSA</sequence>
<name>A0AAW2RZC0_SESRA</name>
<proteinExistence type="predicted"/>
<organism evidence="1">
    <name type="scientific">Sesamum radiatum</name>
    <name type="common">Black benniseed</name>
    <dbReference type="NCBI Taxonomy" id="300843"/>
    <lineage>
        <taxon>Eukaryota</taxon>
        <taxon>Viridiplantae</taxon>
        <taxon>Streptophyta</taxon>
        <taxon>Embryophyta</taxon>
        <taxon>Tracheophyta</taxon>
        <taxon>Spermatophyta</taxon>
        <taxon>Magnoliopsida</taxon>
        <taxon>eudicotyledons</taxon>
        <taxon>Gunneridae</taxon>
        <taxon>Pentapetalae</taxon>
        <taxon>asterids</taxon>
        <taxon>lamiids</taxon>
        <taxon>Lamiales</taxon>
        <taxon>Pedaliaceae</taxon>
        <taxon>Sesamum</taxon>
    </lineage>
</organism>
<dbReference type="Pfam" id="PF05212">
    <property type="entry name" value="DUF707"/>
    <property type="match status" value="1"/>
</dbReference>
<dbReference type="PANTHER" id="PTHR31210">
    <property type="entry name" value="OS06G0731900 PROTEIN"/>
    <property type="match status" value="1"/>
</dbReference>
<gene>
    <name evidence="1" type="ORF">Sradi_2940700</name>
</gene>
<accession>A0AAW2RZC0</accession>
<dbReference type="InterPro" id="IPR007877">
    <property type="entry name" value="DUF707"/>
</dbReference>
<dbReference type="EMBL" id="JACGWJ010000012">
    <property type="protein sequence ID" value="KAL0385464.1"/>
    <property type="molecule type" value="Genomic_DNA"/>
</dbReference>
<dbReference type="AlphaFoldDB" id="A0AAW2RZC0"/>
<evidence type="ECO:0000313" key="1">
    <source>
        <dbReference type="EMBL" id="KAL0385464.1"/>
    </source>
</evidence>
<reference evidence="1" key="2">
    <citation type="journal article" date="2024" name="Plant">
        <title>Genomic evolution and insights into agronomic trait innovations of Sesamum species.</title>
        <authorList>
            <person name="Miao H."/>
            <person name="Wang L."/>
            <person name="Qu L."/>
            <person name="Liu H."/>
            <person name="Sun Y."/>
            <person name="Le M."/>
            <person name="Wang Q."/>
            <person name="Wei S."/>
            <person name="Zheng Y."/>
            <person name="Lin W."/>
            <person name="Duan Y."/>
            <person name="Cao H."/>
            <person name="Xiong S."/>
            <person name="Wang X."/>
            <person name="Wei L."/>
            <person name="Li C."/>
            <person name="Ma Q."/>
            <person name="Ju M."/>
            <person name="Zhao R."/>
            <person name="Li G."/>
            <person name="Mu C."/>
            <person name="Tian Q."/>
            <person name="Mei H."/>
            <person name="Zhang T."/>
            <person name="Gao T."/>
            <person name="Zhang H."/>
        </authorList>
    </citation>
    <scope>NUCLEOTIDE SEQUENCE</scope>
    <source>
        <strain evidence="1">G02</strain>
    </source>
</reference>
<comment type="caution">
    <text evidence="1">The sequence shown here is derived from an EMBL/GenBank/DDBJ whole genome shotgun (WGS) entry which is preliminary data.</text>
</comment>
<protein>
    <submittedName>
        <fullName evidence="1">Uncharacterized protein</fullName>
    </submittedName>
</protein>